<feature type="binding site" evidence="7 8">
    <location>
        <position position="72"/>
    </location>
    <ligand>
        <name>S-adenosyl-L-methionine</name>
        <dbReference type="ChEBI" id="CHEBI:59789"/>
    </ligand>
</feature>
<evidence type="ECO:0000256" key="4">
    <source>
        <dbReference type="ARBA" id="ARBA00022679"/>
    </source>
</evidence>
<dbReference type="HAMAP" id="MF_00607">
    <property type="entry name" value="16SrRNA_methyltr_A"/>
    <property type="match status" value="1"/>
</dbReference>
<dbReference type="EMBL" id="MFFF01000010">
    <property type="protein sequence ID" value="OGE99892.1"/>
    <property type="molecule type" value="Genomic_DNA"/>
</dbReference>
<evidence type="ECO:0000313" key="11">
    <source>
        <dbReference type="Proteomes" id="UP000177235"/>
    </source>
</evidence>
<feature type="binding site" evidence="7 8">
    <location>
        <position position="24"/>
    </location>
    <ligand>
        <name>S-adenosyl-L-methionine</name>
        <dbReference type="ChEBI" id="CHEBI:59789"/>
    </ligand>
</feature>
<evidence type="ECO:0000256" key="1">
    <source>
        <dbReference type="ARBA" id="ARBA00022490"/>
    </source>
</evidence>
<dbReference type="SUPFAM" id="SSF53335">
    <property type="entry name" value="S-adenosyl-L-methionine-dependent methyltransferases"/>
    <property type="match status" value="1"/>
</dbReference>
<keyword evidence="3 7" id="KW-0489">Methyltransferase</keyword>
<dbReference type="GO" id="GO:0052908">
    <property type="term" value="F:16S rRNA (adenine(1518)-N(6)/adenine(1519)-N(6))-dimethyltransferase activity"/>
    <property type="evidence" value="ECO:0007669"/>
    <property type="project" value="UniProtKB-EC"/>
</dbReference>
<evidence type="ECO:0000256" key="3">
    <source>
        <dbReference type="ARBA" id="ARBA00022603"/>
    </source>
</evidence>
<keyword evidence="2 7" id="KW-0698">rRNA processing</keyword>
<dbReference type="Pfam" id="PF00398">
    <property type="entry name" value="RrnaAD"/>
    <property type="match status" value="1"/>
</dbReference>
<dbReference type="InterPro" id="IPR020596">
    <property type="entry name" value="rRNA_Ade_Mease_Trfase_CS"/>
</dbReference>
<comment type="caution">
    <text evidence="10">The sequence shown here is derived from an EMBL/GenBank/DDBJ whole genome shotgun (WGS) entry which is preliminary data.</text>
</comment>
<evidence type="ECO:0000256" key="8">
    <source>
        <dbReference type="PROSITE-ProRule" id="PRU01026"/>
    </source>
</evidence>
<evidence type="ECO:0000259" key="9">
    <source>
        <dbReference type="SMART" id="SM00650"/>
    </source>
</evidence>
<accession>A0A1F5QDD8</accession>
<keyword evidence="6 7" id="KW-0694">RNA-binding</keyword>
<gene>
    <name evidence="7" type="primary">rsmA</name>
    <name evidence="7" type="synonym">ksgA</name>
    <name evidence="10" type="ORF">A3J05_03525</name>
</gene>
<feature type="binding site" evidence="7 8">
    <location>
        <position position="26"/>
    </location>
    <ligand>
        <name>S-adenosyl-L-methionine</name>
        <dbReference type="ChEBI" id="CHEBI:59789"/>
    </ligand>
</feature>
<feature type="domain" description="Ribosomal RNA adenine methylase transferase N-terminal" evidence="9">
    <location>
        <begin position="31"/>
        <end position="216"/>
    </location>
</feature>
<dbReference type="PANTHER" id="PTHR11727:SF7">
    <property type="entry name" value="DIMETHYLADENOSINE TRANSFERASE-RELATED"/>
    <property type="match status" value="1"/>
</dbReference>
<evidence type="ECO:0000256" key="2">
    <source>
        <dbReference type="ARBA" id="ARBA00022552"/>
    </source>
</evidence>
<dbReference type="InterPro" id="IPR011530">
    <property type="entry name" value="rRNA_adenine_dimethylase"/>
</dbReference>
<dbReference type="GO" id="GO:0005829">
    <property type="term" value="C:cytosol"/>
    <property type="evidence" value="ECO:0007669"/>
    <property type="project" value="TreeGrafter"/>
</dbReference>
<dbReference type="EC" id="2.1.1.182" evidence="7"/>
<feature type="binding site" evidence="7 8">
    <location>
        <position position="133"/>
    </location>
    <ligand>
        <name>S-adenosyl-L-methionine</name>
        <dbReference type="ChEBI" id="CHEBI:59789"/>
    </ligand>
</feature>
<dbReference type="AlphaFoldDB" id="A0A1F5QDD8"/>
<keyword evidence="1 7" id="KW-0963">Cytoplasm</keyword>
<evidence type="ECO:0000256" key="5">
    <source>
        <dbReference type="ARBA" id="ARBA00022691"/>
    </source>
</evidence>
<keyword evidence="4 7" id="KW-0808">Transferase</keyword>
<dbReference type="NCBIfam" id="TIGR00755">
    <property type="entry name" value="ksgA"/>
    <property type="match status" value="1"/>
</dbReference>
<comment type="subcellular location">
    <subcellularLocation>
        <location evidence="7">Cytoplasm</location>
    </subcellularLocation>
</comment>
<dbReference type="GO" id="GO:0003723">
    <property type="term" value="F:RNA binding"/>
    <property type="evidence" value="ECO:0007669"/>
    <property type="project" value="UniProtKB-UniRule"/>
</dbReference>
<dbReference type="CDD" id="cd02440">
    <property type="entry name" value="AdoMet_MTases"/>
    <property type="match status" value="1"/>
</dbReference>
<feature type="binding site" evidence="7 8">
    <location>
        <position position="51"/>
    </location>
    <ligand>
        <name>S-adenosyl-L-methionine</name>
        <dbReference type="ChEBI" id="CHEBI:59789"/>
    </ligand>
</feature>
<dbReference type="Gene3D" id="1.10.8.100">
    <property type="entry name" value="Ribosomal RNA adenine dimethylase-like, domain 2"/>
    <property type="match status" value="1"/>
</dbReference>
<dbReference type="SMART" id="SM00650">
    <property type="entry name" value="rADc"/>
    <property type="match status" value="1"/>
</dbReference>
<dbReference type="InterPro" id="IPR029063">
    <property type="entry name" value="SAM-dependent_MTases_sf"/>
</dbReference>
<organism evidence="10 11">
    <name type="scientific">Candidatus Doudnabacteria bacterium RIFCSPLOWO2_02_FULL_48_13</name>
    <dbReference type="NCBI Taxonomy" id="1817845"/>
    <lineage>
        <taxon>Bacteria</taxon>
        <taxon>Candidatus Doudnaibacteriota</taxon>
    </lineage>
</organism>
<dbReference type="InterPro" id="IPR001737">
    <property type="entry name" value="KsgA/Erm"/>
</dbReference>
<dbReference type="InterPro" id="IPR023165">
    <property type="entry name" value="rRNA_Ade_diMease-like_C"/>
</dbReference>
<protein>
    <recommendedName>
        <fullName evidence="7">Ribosomal RNA small subunit methyltransferase A</fullName>
        <ecNumber evidence="7">2.1.1.182</ecNumber>
    </recommendedName>
    <alternativeName>
        <fullName evidence="7">16S rRNA (adenine(1518)-N(6)/adenine(1519)-N(6))-dimethyltransferase</fullName>
    </alternativeName>
    <alternativeName>
        <fullName evidence="7">16S rRNA dimethyladenosine transferase</fullName>
    </alternativeName>
    <alternativeName>
        <fullName evidence="7">16S rRNA dimethylase</fullName>
    </alternativeName>
    <alternativeName>
        <fullName evidence="7">S-adenosylmethionine-6-N', N'-adenosyl(rRNA) dimethyltransferase</fullName>
    </alternativeName>
</protein>
<evidence type="ECO:0000256" key="7">
    <source>
        <dbReference type="HAMAP-Rule" id="MF_00607"/>
    </source>
</evidence>
<feature type="binding site" evidence="7 8">
    <location>
        <position position="97"/>
    </location>
    <ligand>
        <name>S-adenosyl-L-methionine</name>
        <dbReference type="ChEBI" id="CHEBI:59789"/>
    </ligand>
</feature>
<dbReference type="Gene3D" id="3.40.50.150">
    <property type="entry name" value="Vaccinia Virus protein VP39"/>
    <property type="match status" value="1"/>
</dbReference>
<comment type="catalytic activity">
    <reaction evidence="7">
        <text>adenosine(1518)/adenosine(1519) in 16S rRNA + 4 S-adenosyl-L-methionine = N(6)-dimethyladenosine(1518)/N(6)-dimethyladenosine(1519) in 16S rRNA + 4 S-adenosyl-L-homocysteine + 4 H(+)</text>
        <dbReference type="Rhea" id="RHEA:19609"/>
        <dbReference type="Rhea" id="RHEA-COMP:10232"/>
        <dbReference type="Rhea" id="RHEA-COMP:10233"/>
        <dbReference type="ChEBI" id="CHEBI:15378"/>
        <dbReference type="ChEBI" id="CHEBI:57856"/>
        <dbReference type="ChEBI" id="CHEBI:59789"/>
        <dbReference type="ChEBI" id="CHEBI:74411"/>
        <dbReference type="ChEBI" id="CHEBI:74493"/>
        <dbReference type="EC" id="2.1.1.182"/>
    </reaction>
</comment>
<dbReference type="Proteomes" id="UP000177235">
    <property type="component" value="Unassembled WGS sequence"/>
</dbReference>
<reference evidence="10 11" key="1">
    <citation type="journal article" date="2016" name="Nat. Commun.">
        <title>Thousands of microbial genomes shed light on interconnected biogeochemical processes in an aquifer system.</title>
        <authorList>
            <person name="Anantharaman K."/>
            <person name="Brown C.T."/>
            <person name="Hug L.A."/>
            <person name="Sharon I."/>
            <person name="Castelle C.J."/>
            <person name="Probst A.J."/>
            <person name="Thomas B.C."/>
            <person name="Singh A."/>
            <person name="Wilkins M.J."/>
            <person name="Karaoz U."/>
            <person name="Brodie E.L."/>
            <person name="Williams K.H."/>
            <person name="Hubbard S.S."/>
            <person name="Banfield J.F."/>
        </authorList>
    </citation>
    <scope>NUCLEOTIDE SEQUENCE [LARGE SCALE GENOMIC DNA]</scope>
</reference>
<dbReference type="InterPro" id="IPR020598">
    <property type="entry name" value="rRNA_Ade_methylase_Trfase_N"/>
</dbReference>
<proteinExistence type="inferred from homology"/>
<evidence type="ECO:0000313" key="10">
    <source>
        <dbReference type="EMBL" id="OGE99892.1"/>
    </source>
</evidence>
<dbReference type="PANTHER" id="PTHR11727">
    <property type="entry name" value="DIMETHYLADENOSINE TRANSFERASE"/>
    <property type="match status" value="1"/>
</dbReference>
<keyword evidence="5 7" id="KW-0949">S-adenosyl-L-methionine</keyword>
<sequence length="295" mass="33236">MDIDQLKSELSRFGIKPKKTLGQNFLVSEEILSEIVAAAELTPDDTVLEIGPGLGVLTSALGERAGLVLAVEKDKKIYSVLRKLFKNKKNVKIINEDALFMDFSVILNSIQDPDWIPDQVRNDKHLDYKVVANIPYYITGKLLQNFLTSDHKPSLMVLLLQKEVAERIVAKPGNMSILSISAQLYCDPDVVTIVGKENFYPPPQVDSAVVRLRILDKPRLAVEEKKFFQLVKIGFAGKRKQLQNNLSNGYQKGRDYKTMLEELGINPLARAQDLSLEDWARLYKALIDNQKPADI</sequence>
<comment type="similarity">
    <text evidence="7">Belongs to the class I-like SAM-binding methyltransferase superfamily. rRNA adenine N(6)-methyltransferase family. RsmA subfamily.</text>
</comment>
<dbReference type="PROSITE" id="PS01131">
    <property type="entry name" value="RRNA_A_DIMETH"/>
    <property type="match status" value="1"/>
</dbReference>
<comment type="function">
    <text evidence="7">Specifically dimethylates two adjacent adenosines (A1518 and A1519) in the loop of a conserved hairpin near the 3'-end of 16S rRNA in the 30S particle. May play a critical role in biogenesis of 30S subunits.</text>
</comment>
<evidence type="ECO:0000256" key="6">
    <source>
        <dbReference type="ARBA" id="ARBA00022884"/>
    </source>
</evidence>
<name>A0A1F5QDD8_9BACT</name>
<dbReference type="PROSITE" id="PS51689">
    <property type="entry name" value="SAM_RNA_A_N6_MT"/>
    <property type="match status" value="1"/>
</dbReference>